<dbReference type="OrthoDB" id="2891043at2759"/>
<name>A0A8K0UQZ1_9AGAR</name>
<dbReference type="Proteomes" id="UP000813824">
    <property type="component" value="Unassembled WGS sequence"/>
</dbReference>
<evidence type="ECO:0008006" key="3">
    <source>
        <dbReference type="Google" id="ProtNLM"/>
    </source>
</evidence>
<evidence type="ECO:0000313" key="1">
    <source>
        <dbReference type="EMBL" id="KAH8101949.1"/>
    </source>
</evidence>
<reference evidence="1" key="1">
    <citation type="journal article" date="2021" name="New Phytol.">
        <title>Evolutionary innovations through gain and loss of genes in the ectomycorrhizal Boletales.</title>
        <authorList>
            <person name="Wu G."/>
            <person name="Miyauchi S."/>
            <person name="Morin E."/>
            <person name="Kuo A."/>
            <person name="Drula E."/>
            <person name="Varga T."/>
            <person name="Kohler A."/>
            <person name="Feng B."/>
            <person name="Cao Y."/>
            <person name="Lipzen A."/>
            <person name="Daum C."/>
            <person name="Hundley H."/>
            <person name="Pangilinan J."/>
            <person name="Johnson J."/>
            <person name="Barry K."/>
            <person name="LaButti K."/>
            <person name="Ng V."/>
            <person name="Ahrendt S."/>
            <person name="Min B."/>
            <person name="Choi I.G."/>
            <person name="Park H."/>
            <person name="Plett J.M."/>
            <person name="Magnuson J."/>
            <person name="Spatafora J.W."/>
            <person name="Nagy L.G."/>
            <person name="Henrissat B."/>
            <person name="Grigoriev I.V."/>
            <person name="Yang Z.L."/>
            <person name="Xu J."/>
            <person name="Martin F.M."/>
        </authorList>
    </citation>
    <scope>NUCLEOTIDE SEQUENCE</scope>
    <source>
        <strain evidence="1">KKN 215</strain>
    </source>
</reference>
<protein>
    <recommendedName>
        <fullName evidence="3">F-box domain-containing protein</fullName>
    </recommendedName>
</protein>
<dbReference type="EMBL" id="JAEVFJ010000011">
    <property type="protein sequence ID" value="KAH8101949.1"/>
    <property type="molecule type" value="Genomic_DNA"/>
</dbReference>
<dbReference type="SUPFAM" id="SSF52047">
    <property type="entry name" value="RNI-like"/>
    <property type="match status" value="1"/>
</dbReference>
<gene>
    <name evidence="1" type="ORF">BXZ70DRAFT_1007180</name>
</gene>
<proteinExistence type="predicted"/>
<organism evidence="1 2">
    <name type="scientific">Cristinia sonorae</name>
    <dbReference type="NCBI Taxonomy" id="1940300"/>
    <lineage>
        <taxon>Eukaryota</taxon>
        <taxon>Fungi</taxon>
        <taxon>Dikarya</taxon>
        <taxon>Basidiomycota</taxon>
        <taxon>Agaricomycotina</taxon>
        <taxon>Agaricomycetes</taxon>
        <taxon>Agaricomycetidae</taxon>
        <taxon>Agaricales</taxon>
        <taxon>Pleurotineae</taxon>
        <taxon>Stephanosporaceae</taxon>
        <taxon>Cristinia</taxon>
    </lineage>
</organism>
<sequence>MVGSLTQKPFPIPAFHKMVTTIEFPQEITDIIVDLASSDLNCLKSCALISRQWRDRSQYHIHHTLTIGRLTDTELLHEVYRDALVASYVREVTVESMWGRYWTSIAPVLERLHAVRSLSLMSVGTVDPEMQHFITTQFASLDSISLAFAAFDDFPALSAFLNGLPNLSKMAFKNIYWSRSKGELTEKSVHRLRELKIMYCTEQDVLLKWLMGAGDKLQVNTLTMTWYEKADAVRKFVHSLGQHLHHLTVSFSLSDPYSRDWKKHPLDLSSNTGLRTLEFRPNVFLPIVWGSLPTVPEMIATVNSPHLSTLTVHIANLDEDPVPTGSLSSIDDILDRPHFRTLSALQIVAGIHSKFEDGRESCQERTYAMIRSAMPKMFERDLMKVLREEEMKSS</sequence>
<keyword evidence="2" id="KW-1185">Reference proteome</keyword>
<dbReference type="AlphaFoldDB" id="A0A8K0UQZ1"/>
<accession>A0A8K0UQZ1</accession>
<comment type="caution">
    <text evidence="1">The sequence shown here is derived from an EMBL/GenBank/DDBJ whole genome shotgun (WGS) entry which is preliminary data.</text>
</comment>
<evidence type="ECO:0000313" key="2">
    <source>
        <dbReference type="Proteomes" id="UP000813824"/>
    </source>
</evidence>